<gene>
    <name evidence="3" type="ORF">KUDE01_029955</name>
</gene>
<keyword evidence="4" id="KW-1185">Reference proteome</keyword>
<accession>A0AAD9BQA2</accession>
<dbReference type="Pfam" id="PF15961">
    <property type="entry name" value="DUF4764"/>
    <property type="match status" value="1"/>
</dbReference>
<protein>
    <submittedName>
        <fullName evidence="3">Zinc finger protein 839</fullName>
    </submittedName>
</protein>
<dbReference type="PANTHER" id="PTHR16116">
    <property type="entry name" value="ZINC FINGER PROTEIN 839"/>
    <property type="match status" value="1"/>
</dbReference>
<proteinExistence type="predicted"/>
<dbReference type="InterPro" id="IPR031885">
    <property type="entry name" value="DUF4764"/>
</dbReference>
<dbReference type="PANTHER" id="PTHR16116:SF5">
    <property type="entry name" value="ZINC FINGER PROTEIN 839"/>
    <property type="match status" value="1"/>
</dbReference>
<dbReference type="EMBL" id="JASDAP010000020">
    <property type="protein sequence ID" value="KAK1886238.1"/>
    <property type="molecule type" value="Genomic_DNA"/>
</dbReference>
<evidence type="ECO:0000259" key="2">
    <source>
        <dbReference type="Pfam" id="PF15961"/>
    </source>
</evidence>
<organism evidence="3 4">
    <name type="scientific">Dissostichus eleginoides</name>
    <name type="common">Patagonian toothfish</name>
    <name type="synonym">Dissostichus amissus</name>
    <dbReference type="NCBI Taxonomy" id="100907"/>
    <lineage>
        <taxon>Eukaryota</taxon>
        <taxon>Metazoa</taxon>
        <taxon>Chordata</taxon>
        <taxon>Craniata</taxon>
        <taxon>Vertebrata</taxon>
        <taxon>Euteleostomi</taxon>
        <taxon>Actinopterygii</taxon>
        <taxon>Neopterygii</taxon>
        <taxon>Teleostei</taxon>
        <taxon>Neoteleostei</taxon>
        <taxon>Acanthomorphata</taxon>
        <taxon>Eupercaria</taxon>
        <taxon>Perciformes</taxon>
        <taxon>Notothenioidei</taxon>
        <taxon>Nototheniidae</taxon>
        <taxon>Dissostichus</taxon>
    </lineage>
</organism>
<evidence type="ECO:0000313" key="3">
    <source>
        <dbReference type="EMBL" id="KAK1886238.1"/>
    </source>
</evidence>
<feature type="compositionally biased region" description="Basic and acidic residues" evidence="1">
    <location>
        <begin position="21"/>
        <end position="34"/>
    </location>
</feature>
<sequence>MTTSRVEGGPAAGLRGLPPRRGPDAPREGPREGAGRVLGPPPKVVGGLVSRRGRRGRPPKLAVTMATAEQLAERRRERLYEQCGDQELVEALLPRLSEKISLWELLLAKVDGGAATRFPDMYREFESLQAQVRQAAQDYIISPQAGGAPLEVRNIEVREGVSSDEVNRMKVLPGSSPSLTNKSVRYLENSKMLPPSKRFKMENRVQQNGVTVQPGDRMVILNGPDGTTLQIQTPEGVPLDGVPLEGVPLEALLGIEAPQ</sequence>
<dbReference type="InterPro" id="IPR039946">
    <property type="entry name" value="ZN839"/>
</dbReference>
<evidence type="ECO:0000256" key="1">
    <source>
        <dbReference type="SAM" id="MobiDB-lite"/>
    </source>
</evidence>
<feature type="compositionally biased region" description="Low complexity" evidence="1">
    <location>
        <begin position="8"/>
        <end position="19"/>
    </location>
</feature>
<feature type="domain" description="DUF4764" evidence="2">
    <location>
        <begin position="49"/>
        <end position="162"/>
    </location>
</feature>
<dbReference type="Proteomes" id="UP001228049">
    <property type="component" value="Unassembled WGS sequence"/>
</dbReference>
<evidence type="ECO:0000313" key="4">
    <source>
        <dbReference type="Proteomes" id="UP001228049"/>
    </source>
</evidence>
<reference evidence="3" key="1">
    <citation type="submission" date="2023-04" db="EMBL/GenBank/DDBJ databases">
        <title>Chromosome-level genome of Chaenocephalus aceratus.</title>
        <authorList>
            <person name="Park H."/>
        </authorList>
    </citation>
    <scope>NUCLEOTIDE SEQUENCE</scope>
    <source>
        <strain evidence="3">DE</strain>
        <tissue evidence="3">Muscle</tissue>
    </source>
</reference>
<feature type="region of interest" description="Disordered" evidence="1">
    <location>
        <begin position="1"/>
        <end position="58"/>
    </location>
</feature>
<comment type="caution">
    <text evidence="3">The sequence shown here is derived from an EMBL/GenBank/DDBJ whole genome shotgun (WGS) entry which is preliminary data.</text>
</comment>
<dbReference type="AlphaFoldDB" id="A0AAD9BQA2"/>
<name>A0AAD9BQA2_DISEL</name>